<accession>A0ABU4NIA2</accession>
<gene>
    <name evidence="1" type="ORF">PV662_21670</name>
</gene>
<protein>
    <recommendedName>
        <fullName evidence="3">Lipoprotein</fullName>
    </recommendedName>
</protein>
<evidence type="ECO:0000313" key="2">
    <source>
        <dbReference type="Proteomes" id="UP001271274"/>
    </source>
</evidence>
<evidence type="ECO:0000313" key="1">
    <source>
        <dbReference type="EMBL" id="MDX3702337.1"/>
    </source>
</evidence>
<name>A0ABU4NIA2_9ACTN</name>
<dbReference type="EMBL" id="JARAYU010000007">
    <property type="protein sequence ID" value="MDX3702337.1"/>
    <property type="molecule type" value="Genomic_DNA"/>
</dbReference>
<sequence length="171" mass="18951">MALASVLLAACTSEKSAPVRGDALYGGLQSQGVVGSDQAKVGQDWWFALPVPVNKSSKEIEITEVSLVDIPRGIEVVEYGAYSRDDTEGLALLVLEGEPHMPELDRLKNHIRESVKVPARQESDIYYLAHLKITAPPDQSVRYCRFQYVQGGKKYTQTLDCEVDLRTKKKA</sequence>
<dbReference type="RefSeq" id="WP_159058407.1">
    <property type="nucleotide sequence ID" value="NZ_JARAUT010000010.1"/>
</dbReference>
<reference evidence="1 2" key="1">
    <citation type="journal article" date="2023" name="Microb. Genom.">
        <title>Mesoterricola silvestris gen. nov., sp. nov., Mesoterricola sediminis sp. nov., Geothrix oryzae sp. nov., Geothrix edaphica sp. nov., Geothrix rubra sp. nov., and Geothrix limicola sp. nov., six novel members of Acidobacteriota isolated from soils.</title>
        <authorList>
            <person name="Weisberg A.J."/>
            <person name="Pearce E."/>
            <person name="Kramer C.G."/>
            <person name="Chang J.H."/>
            <person name="Clarke C.R."/>
        </authorList>
    </citation>
    <scope>NUCLEOTIDE SEQUENCE [LARGE SCALE GENOMIC DNA]</scope>
    <source>
        <strain evidence="1 2">ID09-01A</strain>
    </source>
</reference>
<keyword evidence="2" id="KW-1185">Reference proteome</keyword>
<organism evidence="1 2">
    <name type="scientific">Streptomyces europaeiscabiei</name>
    <dbReference type="NCBI Taxonomy" id="146819"/>
    <lineage>
        <taxon>Bacteria</taxon>
        <taxon>Bacillati</taxon>
        <taxon>Actinomycetota</taxon>
        <taxon>Actinomycetes</taxon>
        <taxon>Kitasatosporales</taxon>
        <taxon>Streptomycetaceae</taxon>
        <taxon>Streptomyces</taxon>
    </lineage>
</organism>
<comment type="caution">
    <text evidence="1">The sequence shown here is derived from an EMBL/GenBank/DDBJ whole genome shotgun (WGS) entry which is preliminary data.</text>
</comment>
<evidence type="ECO:0008006" key="3">
    <source>
        <dbReference type="Google" id="ProtNLM"/>
    </source>
</evidence>
<proteinExistence type="predicted"/>
<dbReference type="Proteomes" id="UP001271274">
    <property type="component" value="Unassembled WGS sequence"/>
</dbReference>